<evidence type="ECO:0000256" key="1">
    <source>
        <dbReference type="ARBA" id="ARBA00022723"/>
    </source>
</evidence>
<dbReference type="Gene3D" id="6.10.140.2220">
    <property type="match status" value="1"/>
</dbReference>
<evidence type="ECO:0000256" key="4">
    <source>
        <dbReference type="SAM" id="MobiDB-lite"/>
    </source>
</evidence>
<feature type="domain" description="MYND-type" evidence="5">
    <location>
        <begin position="51"/>
        <end position="83"/>
    </location>
</feature>
<dbReference type="InterPro" id="IPR002893">
    <property type="entry name" value="Znf_MYND"/>
</dbReference>
<keyword evidence="3" id="KW-0862">Zinc</keyword>
<name>A0A166RW92_9AGAM</name>
<evidence type="ECO:0000256" key="2">
    <source>
        <dbReference type="ARBA" id="ARBA00022771"/>
    </source>
</evidence>
<sequence length="92" mass="10608">MPVRKSQKAEREKAARELEELTDDEDNNFEELQKLQDKLYGSATSTCGSVQCKNRSGNPNMRLQCSRCKGQKYCNVQCQKADWVRFCGRVEI</sequence>
<dbReference type="Proteomes" id="UP000076532">
    <property type="component" value="Unassembled WGS sequence"/>
</dbReference>
<dbReference type="GO" id="GO:0008270">
    <property type="term" value="F:zinc ion binding"/>
    <property type="evidence" value="ECO:0007669"/>
    <property type="project" value="UniProtKB-KW"/>
</dbReference>
<evidence type="ECO:0000313" key="6">
    <source>
        <dbReference type="EMBL" id="KZP28725.1"/>
    </source>
</evidence>
<evidence type="ECO:0000313" key="7">
    <source>
        <dbReference type="Proteomes" id="UP000076532"/>
    </source>
</evidence>
<feature type="region of interest" description="Disordered" evidence="4">
    <location>
        <begin position="1"/>
        <end position="27"/>
    </location>
</feature>
<reference evidence="6 7" key="1">
    <citation type="journal article" date="2016" name="Mol. Biol. Evol.">
        <title>Comparative Genomics of Early-Diverging Mushroom-Forming Fungi Provides Insights into the Origins of Lignocellulose Decay Capabilities.</title>
        <authorList>
            <person name="Nagy L.G."/>
            <person name="Riley R."/>
            <person name="Tritt A."/>
            <person name="Adam C."/>
            <person name="Daum C."/>
            <person name="Floudas D."/>
            <person name="Sun H."/>
            <person name="Yadav J.S."/>
            <person name="Pangilinan J."/>
            <person name="Larsson K.H."/>
            <person name="Matsuura K."/>
            <person name="Barry K."/>
            <person name="Labutti K."/>
            <person name="Kuo R."/>
            <person name="Ohm R.A."/>
            <person name="Bhattacharya S.S."/>
            <person name="Shirouzu T."/>
            <person name="Yoshinaga Y."/>
            <person name="Martin F.M."/>
            <person name="Grigoriev I.V."/>
            <person name="Hibbett D.S."/>
        </authorList>
    </citation>
    <scope>NUCLEOTIDE SEQUENCE [LARGE SCALE GENOMIC DNA]</scope>
    <source>
        <strain evidence="6 7">CBS 109695</strain>
    </source>
</reference>
<proteinExistence type="predicted"/>
<keyword evidence="2" id="KW-0863">Zinc-finger</keyword>
<keyword evidence="7" id="KW-1185">Reference proteome</keyword>
<dbReference type="SUPFAM" id="SSF144232">
    <property type="entry name" value="HIT/MYND zinc finger-like"/>
    <property type="match status" value="1"/>
</dbReference>
<keyword evidence="1" id="KW-0479">Metal-binding</keyword>
<evidence type="ECO:0000259" key="5">
    <source>
        <dbReference type="Pfam" id="PF01753"/>
    </source>
</evidence>
<dbReference type="Pfam" id="PF01753">
    <property type="entry name" value="zf-MYND"/>
    <property type="match status" value="1"/>
</dbReference>
<gene>
    <name evidence="6" type="ORF">FIBSPDRAFT_247321</name>
</gene>
<dbReference type="EMBL" id="KV417502">
    <property type="protein sequence ID" value="KZP28725.1"/>
    <property type="molecule type" value="Genomic_DNA"/>
</dbReference>
<evidence type="ECO:0000256" key="3">
    <source>
        <dbReference type="ARBA" id="ARBA00022833"/>
    </source>
</evidence>
<dbReference type="AlphaFoldDB" id="A0A166RW92"/>
<feature type="compositionally biased region" description="Basic and acidic residues" evidence="4">
    <location>
        <begin position="7"/>
        <end position="19"/>
    </location>
</feature>
<organism evidence="6 7">
    <name type="scientific">Athelia psychrophila</name>
    <dbReference type="NCBI Taxonomy" id="1759441"/>
    <lineage>
        <taxon>Eukaryota</taxon>
        <taxon>Fungi</taxon>
        <taxon>Dikarya</taxon>
        <taxon>Basidiomycota</taxon>
        <taxon>Agaricomycotina</taxon>
        <taxon>Agaricomycetes</taxon>
        <taxon>Agaricomycetidae</taxon>
        <taxon>Atheliales</taxon>
        <taxon>Atheliaceae</taxon>
        <taxon>Athelia</taxon>
    </lineage>
</organism>
<dbReference type="OrthoDB" id="2990433at2759"/>
<accession>A0A166RW92</accession>
<protein>
    <recommendedName>
        <fullName evidence="5">MYND-type domain-containing protein</fullName>
    </recommendedName>
</protein>